<dbReference type="InterPro" id="IPR036436">
    <property type="entry name" value="Disintegrin_dom_sf"/>
</dbReference>
<protein>
    <submittedName>
        <fullName evidence="3">EB domain-containing protein</fullName>
    </submittedName>
</protein>
<feature type="transmembrane region" description="Helical" evidence="1">
    <location>
        <begin position="56"/>
        <end position="77"/>
    </location>
</feature>
<dbReference type="WBParaSite" id="ACAC_0000402501-mRNA-1">
    <property type="protein sequence ID" value="ACAC_0000402501-mRNA-1"/>
    <property type="gene ID" value="ACAC_0000402501"/>
</dbReference>
<keyword evidence="2" id="KW-1185">Reference proteome</keyword>
<organism evidence="2 3">
    <name type="scientific">Angiostrongylus cantonensis</name>
    <name type="common">Rat lungworm</name>
    <dbReference type="NCBI Taxonomy" id="6313"/>
    <lineage>
        <taxon>Eukaryota</taxon>
        <taxon>Metazoa</taxon>
        <taxon>Ecdysozoa</taxon>
        <taxon>Nematoda</taxon>
        <taxon>Chromadorea</taxon>
        <taxon>Rhabditida</taxon>
        <taxon>Rhabditina</taxon>
        <taxon>Rhabditomorpha</taxon>
        <taxon>Strongyloidea</taxon>
        <taxon>Metastrongylidae</taxon>
        <taxon>Angiostrongylus</taxon>
    </lineage>
</organism>
<evidence type="ECO:0000313" key="3">
    <source>
        <dbReference type="WBParaSite" id="ACAC_0000402501-mRNA-1"/>
    </source>
</evidence>
<keyword evidence="1" id="KW-1133">Transmembrane helix</keyword>
<evidence type="ECO:0000313" key="2">
    <source>
        <dbReference type="Proteomes" id="UP000035642"/>
    </source>
</evidence>
<dbReference type="Proteomes" id="UP000035642">
    <property type="component" value="Unassembled WGS sequence"/>
</dbReference>
<sequence length="194" mass="21685">MYQKKCIRTTPLNSASEPICGNGVSEHGEQCDCGLSTQCDDWNCISNSCTYRIQPLVILLFEVLFFTLSTVTVPLLLRHTGIRMNCFKAHKKRELNFGHTMIQALNSSPYQSRKHCGFGKTVSIVGMVCSEHILVKLLILNNIMTLVTRFEDSGQPVNYSSYPGQPGVPTCPSYPSFAPINRVTVYFLNLTQVL</sequence>
<keyword evidence="1" id="KW-0472">Membrane</keyword>
<dbReference type="Gene3D" id="4.10.70.10">
    <property type="entry name" value="Disintegrin domain"/>
    <property type="match status" value="1"/>
</dbReference>
<dbReference type="AlphaFoldDB" id="A0A0K0D1T0"/>
<dbReference type="STRING" id="6313.A0A0K0D1T0"/>
<keyword evidence="1" id="KW-0812">Transmembrane</keyword>
<reference evidence="2" key="1">
    <citation type="submission" date="2012-09" db="EMBL/GenBank/DDBJ databases">
        <authorList>
            <person name="Martin A.A."/>
        </authorList>
    </citation>
    <scope>NUCLEOTIDE SEQUENCE</scope>
</reference>
<reference evidence="3" key="2">
    <citation type="submission" date="2017-02" db="UniProtKB">
        <authorList>
            <consortium name="WormBaseParasite"/>
        </authorList>
    </citation>
    <scope>IDENTIFICATION</scope>
</reference>
<proteinExistence type="predicted"/>
<accession>A0A0K0D1T0</accession>
<name>A0A0K0D1T0_ANGCA</name>
<evidence type="ECO:0000256" key="1">
    <source>
        <dbReference type="SAM" id="Phobius"/>
    </source>
</evidence>